<accession>A0A9W8DUQ6</accession>
<organism evidence="5 6">
    <name type="scientific">Mycoemilia scoparia</name>
    <dbReference type="NCBI Taxonomy" id="417184"/>
    <lineage>
        <taxon>Eukaryota</taxon>
        <taxon>Fungi</taxon>
        <taxon>Fungi incertae sedis</taxon>
        <taxon>Zoopagomycota</taxon>
        <taxon>Kickxellomycotina</taxon>
        <taxon>Kickxellomycetes</taxon>
        <taxon>Kickxellales</taxon>
        <taxon>Kickxellaceae</taxon>
        <taxon>Mycoemilia</taxon>
    </lineage>
</organism>
<evidence type="ECO:0000256" key="3">
    <source>
        <dbReference type="PROSITE-ProRule" id="PRU10038"/>
    </source>
</evidence>
<protein>
    <recommendedName>
        <fullName evidence="4">Alpha/beta hydrolase fold-3 domain-containing protein</fullName>
    </recommendedName>
</protein>
<dbReference type="InterPro" id="IPR029058">
    <property type="entry name" value="AB_hydrolase_fold"/>
</dbReference>
<dbReference type="InterPro" id="IPR033140">
    <property type="entry name" value="Lipase_GDXG_put_SER_AS"/>
</dbReference>
<evidence type="ECO:0000313" key="6">
    <source>
        <dbReference type="Proteomes" id="UP001150538"/>
    </source>
</evidence>
<dbReference type="Pfam" id="PF07859">
    <property type="entry name" value="Abhydrolase_3"/>
    <property type="match status" value="1"/>
</dbReference>
<evidence type="ECO:0000313" key="5">
    <source>
        <dbReference type="EMBL" id="KAJ1919491.1"/>
    </source>
</evidence>
<feature type="active site" evidence="3">
    <location>
        <position position="253"/>
    </location>
</feature>
<dbReference type="PANTHER" id="PTHR48081:SF8">
    <property type="entry name" value="ALPHA_BETA HYDROLASE FOLD-3 DOMAIN-CONTAINING PROTEIN-RELATED"/>
    <property type="match status" value="1"/>
</dbReference>
<keyword evidence="6" id="KW-1185">Reference proteome</keyword>
<dbReference type="OrthoDB" id="408631at2759"/>
<dbReference type="EMBL" id="JANBPU010000026">
    <property type="protein sequence ID" value="KAJ1919491.1"/>
    <property type="molecule type" value="Genomic_DNA"/>
</dbReference>
<dbReference type="AlphaFoldDB" id="A0A9W8DUQ6"/>
<comment type="caution">
    <text evidence="5">The sequence shown here is derived from an EMBL/GenBank/DDBJ whole genome shotgun (WGS) entry which is preliminary data.</text>
</comment>
<keyword evidence="2" id="KW-0378">Hydrolase</keyword>
<dbReference type="PROSITE" id="PS01173">
    <property type="entry name" value="LIPASE_GDXG_HIS"/>
    <property type="match status" value="1"/>
</dbReference>
<dbReference type="InterPro" id="IPR050300">
    <property type="entry name" value="GDXG_lipolytic_enzyme"/>
</dbReference>
<dbReference type="PROSITE" id="PS01174">
    <property type="entry name" value="LIPASE_GDXG_SER"/>
    <property type="match status" value="1"/>
</dbReference>
<dbReference type="Proteomes" id="UP001150538">
    <property type="component" value="Unassembled WGS sequence"/>
</dbReference>
<feature type="domain" description="Alpha/beta hydrolase fold-3" evidence="4">
    <location>
        <begin position="179"/>
        <end position="373"/>
    </location>
</feature>
<evidence type="ECO:0000259" key="4">
    <source>
        <dbReference type="Pfam" id="PF07859"/>
    </source>
</evidence>
<dbReference type="GO" id="GO:0016787">
    <property type="term" value="F:hydrolase activity"/>
    <property type="evidence" value="ECO:0007669"/>
    <property type="project" value="UniProtKB-KW"/>
</dbReference>
<evidence type="ECO:0000256" key="2">
    <source>
        <dbReference type="ARBA" id="ARBA00022801"/>
    </source>
</evidence>
<reference evidence="5" key="1">
    <citation type="submission" date="2022-07" db="EMBL/GenBank/DDBJ databases">
        <title>Phylogenomic reconstructions and comparative analyses of Kickxellomycotina fungi.</title>
        <authorList>
            <person name="Reynolds N.K."/>
            <person name="Stajich J.E."/>
            <person name="Barry K."/>
            <person name="Grigoriev I.V."/>
            <person name="Crous P."/>
            <person name="Smith M.E."/>
        </authorList>
    </citation>
    <scope>NUCLEOTIDE SEQUENCE</scope>
    <source>
        <strain evidence="5">NBRC 100468</strain>
    </source>
</reference>
<dbReference type="PANTHER" id="PTHR48081">
    <property type="entry name" value="AB HYDROLASE SUPERFAMILY PROTEIN C4A8.06C"/>
    <property type="match status" value="1"/>
</dbReference>
<dbReference type="InterPro" id="IPR002168">
    <property type="entry name" value="Lipase_GDXG_HIS_AS"/>
</dbReference>
<dbReference type="Gene3D" id="3.40.50.1820">
    <property type="entry name" value="alpha/beta hydrolase"/>
    <property type="match status" value="1"/>
</dbReference>
<dbReference type="SUPFAM" id="SSF53474">
    <property type="entry name" value="alpha/beta-Hydrolases"/>
    <property type="match status" value="1"/>
</dbReference>
<proteinExistence type="inferred from homology"/>
<comment type="similarity">
    <text evidence="1">Belongs to the 'GDXG' lipolytic enzyme family.</text>
</comment>
<name>A0A9W8DUQ6_9FUNG</name>
<sequence length="443" mass="48495">MVPTKEYYSRVAEDTATRKLRLIAALSSCSSRLLARNLIYGPKLPSWPFPLQLVVEVIRYTMSWGYEKYTDDDLGTIDIVAMVRKMREYQLAAEADISSTCDMGQFDLLIEGESLLACPDHIFSDLYKADAAASQSVAPRSIVGEIIVSHEAAEALIERGGDRNKLVSLAPVVDGETVLIHFHGGAYIQGSPATIRTMVAKIAQSTGLRVIVPDYRLAPESPFPAQLHDGYLIWKKLMDSGFEPGNVFISGDSSGGNLALALLLLLKKVGSPMPRGAVLLSPSTCLSKVCNSHIENEKYDYLKKIPISSPLNSYRLFVAPGKPLSAFTSDILENPLISPIFGDFTDCPPMLVQVGDKELLYDDACELARIFDNQDDSALQGASSRNQKADSQFKLEVYKDMPHVFQALPVAKEASEAIASIGNWVRKHINVDNDDDGGDSNMT</sequence>
<gene>
    <name evidence="5" type="ORF">H4219_001962</name>
</gene>
<dbReference type="InterPro" id="IPR013094">
    <property type="entry name" value="AB_hydrolase_3"/>
</dbReference>
<evidence type="ECO:0000256" key="1">
    <source>
        <dbReference type="ARBA" id="ARBA00010515"/>
    </source>
</evidence>